<evidence type="ECO:0000259" key="10">
    <source>
        <dbReference type="Pfam" id="PF24862"/>
    </source>
</evidence>
<evidence type="ECO:0000256" key="1">
    <source>
        <dbReference type="ARBA" id="ARBA00005894"/>
    </source>
</evidence>
<accession>A0AAN8U8M8</accession>
<feature type="domain" description="Glycosyl transferase family 1" evidence="7">
    <location>
        <begin position="561"/>
        <end position="723"/>
    </location>
</feature>
<keyword evidence="3 6" id="KW-0328">Glycosyltransferase</keyword>
<dbReference type="Pfam" id="PF24862">
    <property type="entry name" value="SUS_EPBD"/>
    <property type="match status" value="1"/>
</dbReference>
<dbReference type="FunFam" id="3.10.450.330:FF:000001">
    <property type="entry name" value="Sucrose synthase"/>
    <property type="match status" value="1"/>
</dbReference>
<keyword evidence="4 6" id="KW-0808">Transferase</keyword>
<dbReference type="Pfam" id="PF00862">
    <property type="entry name" value="GT-B_Sucrose_synth"/>
    <property type="match status" value="1"/>
</dbReference>
<dbReference type="EC" id="2.4.1.13" evidence="2 6"/>
<reference evidence="11 12" key="1">
    <citation type="submission" date="2023-12" db="EMBL/GenBank/DDBJ databases">
        <title>A high-quality genome assembly for Dillenia turbinata (Dilleniales).</title>
        <authorList>
            <person name="Chanderbali A."/>
        </authorList>
    </citation>
    <scope>NUCLEOTIDE SEQUENCE [LARGE SCALE GENOMIC DNA]</scope>
    <source>
        <strain evidence="11">LSX21</strain>
        <tissue evidence="11">Leaf</tissue>
    </source>
</reference>
<dbReference type="InterPro" id="IPR056735">
    <property type="entry name" value="SUS_N"/>
</dbReference>
<comment type="catalytic activity">
    <reaction evidence="5 6">
        <text>an NDP-alpha-D-glucose + D-fructose = a ribonucleoside 5'-diphosphate + sucrose + H(+)</text>
        <dbReference type="Rhea" id="RHEA:16241"/>
        <dbReference type="ChEBI" id="CHEBI:15378"/>
        <dbReference type="ChEBI" id="CHEBI:17992"/>
        <dbReference type="ChEBI" id="CHEBI:37721"/>
        <dbReference type="ChEBI" id="CHEBI:57930"/>
        <dbReference type="ChEBI" id="CHEBI:76533"/>
        <dbReference type="EC" id="2.4.1.13"/>
    </reaction>
</comment>
<dbReference type="InterPro" id="IPR001296">
    <property type="entry name" value="Glyco_trans_1"/>
</dbReference>
<gene>
    <name evidence="11" type="ORF">RJ641_021924</name>
</gene>
<protein>
    <recommendedName>
        <fullName evidence="2 6">Sucrose synthase</fullName>
        <ecNumber evidence="2 6">2.4.1.13</ecNumber>
    </recommendedName>
</protein>
<evidence type="ECO:0000313" key="12">
    <source>
        <dbReference type="Proteomes" id="UP001370490"/>
    </source>
</evidence>
<dbReference type="InterPro" id="IPR000368">
    <property type="entry name" value="Sucrose_synth_GT-B1"/>
</dbReference>
<dbReference type="Gene3D" id="1.20.120.1230">
    <property type="match status" value="1"/>
</dbReference>
<feature type="non-terminal residue" evidence="11">
    <location>
        <position position="826"/>
    </location>
</feature>
<evidence type="ECO:0000313" key="11">
    <source>
        <dbReference type="EMBL" id="KAK6912323.1"/>
    </source>
</evidence>
<dbReference type="PANTHER" id="PTHR45839">
    <property type="match status" value="1"/>
</dbReference>
<comment type="function">
    <text evidence="6">Sucrose-cleaving enzyme that provides UDP-glucose and fructose for various metabolic pathways.</text>
</comment>
<dbReference type="SUPFAM" id="SSF53756">
    <property type="entry name" value="UDP-Glycosyltransferase/glycogen phosphorylase"/>
    <property type="match status" value="1"/>
</dbReference>
<dbReference type="Pfam" id="PF00534">
    <property type="entry name" value="Glycos_transf_1"/>
    <property type="match status" value="1"/>
</dbReference>
<comment type="caution">
    <text evidence="11">The sequence shown here is derived from an EMBL/GenBank/DDBJ whole genome shotgun (WGS) entry which is preliminary data.</text>
</comment>
<feature type="domain" description="Sucrose synthase N-terminal" evidence="9">
    <location>
        <begin position="12"/>
        <end position="125"/>
    </location>
</feature>
<evidence type="ECO:0000256" key="6">
    <source>
        <dbReference type="RuleBase" id="RU280817"/>
    </source>
</evidence>
<dbReference type="GO" id="GO:0016157">
    <property type="term" value="F:sucrose synthase activity"/>
    <property type="evidence" value="ECO:0007669"/>
    <property type="project" value="UniProtKB-UniRule"/>
</dbReference>
<comment type="similarity">
    <text evidence="1 6">Belongs to the glycosyltransferase 1 family. Plant sucrose synthase subfamily.</text>
</comment>
<evidence type="ECO:0000259" key="9">
    <source>
        <dbReference type="Pfam" id="PF24861"/>
    </source>
</evidence>
<dbReference type="AlphaFoldDB" id="A0AAN8U8M8"/>
<evidence type="ECO:0000259" key="7">
    <source>
        <dbReference type="Pfam" id="PF00534"/>
    </source>
</evidence>
<dbReference type="FunFam" id="3.40.50.2000:FF:000006">
    <property type="entry name" value="Sucrose synthase"/>
    <property type="match status" value="1"/>
</dbReference>
<feature type="non-terminal residue" evidence="11">
    <location>
        <position position="1"/>
    </location>
</feature>
<dbReference type="Gene3D" id="3.10.450.330">
    <property type="match status" value="1"/>
</dbReference>
<proteinExistence type="inferred from homology"/>
<sequence>FNMASQQSLKPTESIADNLPEALTQSRYHMRKCFAKYVEKGKRLMKRQHLMDEMEKCIDDKLERDRVFQGLLGYILCSTQEAVAAPPYVAFAIRPNPGFWEFVKVRSDNLSVEAITSADYLKFKEMICDETWANHKYALEIDFGAFESYTPHLTLSSSIGNGVSFVSKFITSGLMSDPKVAQPFMDFLLSQNYQGEKLLLNETLNTYPKLQMALIVAEVFLSGLPKEIPFKDIEPRFKEWGLEKGWGETAESVKETMKSLSEVLQAPDPLNMEKFFSRVPGIFNVVIFSPHGYFGQADVVYILDQVRALEEELLLRIKKQGLSTKPQILVVTRLIPDARGTKCNQELEAILGTKYSHILRVPFQTRNGILPQWVSRFDIYPFLERFAEEATSKILDVMEGKPDLIIGNYTDGNLVASLVASKLGVTQAMIAHALEKTKYEDSDLNWKELDPKYHFSCQFTADMISMNAADFIITSTYQEIAGRKDRPGQYESHEVYTLPGLYRVVSGINVFDPKFNVVAPGADQTVYFPYTENQRRFVSFHPAIEELLYSKEENNEHIGFLADRKKPIIFSMARLDTIKNMTGLTEWYGKNKRLRDLVNLVIVAGFFDPLKSKDREEMEEIRKMHMLIEKYQLKGQIRWIAAQNDRVRNGELYRCIADTKGAFIQPALYEAFGLTVIEAMNCGLPTFATNQGGPAEIIVDEVSGFHIDPNNSHESSNKIADFFAKCRQDDGYWHTISNAGLQRINECYTWKIYAKRVLNMGCIYSFWRQLNKEHKQAKKRYIQMLYNLLFRNLVKTVPLPAIEAPESVARPRKTVKVPIEKVLWRL</sequence>
<dbReference type="FunFam" id="1.20.120.1230:FF:000001">
    <property type="entry name" value="Sucrose synthase"/>
    <property type="match status" value="1"/>
</dbReference>
<keyword evidence="12" id="KW-1185">Reference proteome</keyword>
<feature type="domain" description="Sucrose synthase first GT-B" evidence="8">
    <location>
        <begin position="271"/>
        <end position="549"/>
    </location>
</feature>
<dbReference type="EMBL" id="JBAMMX010000027">
    <property type="protein sequence ID" value="KAK6912323.1"/>
    <property type="molecule type" value="Genomic_DNA"/>
</dbReference>
<dbReference type="GO" id="GO:0005985">
    <property type="term" value="P:sucrose metabolic process"/>
    <property type="evidence" value="ECO:0007669"/>
    <property type="project" value="InterPro"/>
</dbReference>
<evidence type="ECO:0000256" key="5">
    <source>
        <dbReference type="ARBA" id="ARBA00049030"/>
    </source>
</evidence>
<dbReference type="NCBIfam" id="TIGR02470">
    <property type="entry name" value="sucr_synth"/>
    <property type="match status" value="1"/>
</dbReference>
<evidence type="ECO:0000259" key="8">
    <source>
        <dbReference type="Pfam" id="PF00862"/>
    </source>
</evidence>
<dbReference type="InterPro" id="IPR056736">
    <property type="entry name" value="SUS_EPBD"/>
</dbReference>
<dbReference type="PANTHER" id="PTHR45839:SF4">
    <property type="entry name" value="SUCROSE SYNTHASE 5"/>
    <property type="match status" value="1"/>
</dbReference>
<organism evidence="11 12">
    <name type="scientific">Dillenia turbinata</name>
    <dbReference type="NCBI Taxonomy" id="194707"/>
    <lineage>
        <taxon>Eukaryota</taxon>
        <taxon>Viridiplantae</taxon>
        <taxon>Streptophyta</taxon>
        <taxon>Embryophyta</taxon>
        <taxon>Tracheophyta</taxon>
        <taxon>Spermatophyta</taxon>
        <taxon>Magnoliopsida</taxon>
        <taxon>eudicotyledons</taxon>
        <taxon>Gunneridae</taxon>
        <taxon>Pentapetalae</taxon>
        <taxon>Dilleniales</taxon>
        <taxon>Dilleniaceae</taxon>
        <taxon>Dillenia</taxon>
    </lineage>
</organism>
<dbReference type="Proteomes" id="UP001370490">
    <property type="component" value="Unassembled WGS sequence"/>
</dbReference>
<dbReference type="Gene3D" id="3.40.50.2000">
    <property type="entry name" value="Glycogen Phosphorylase B"/>
    <property type="match status" value="2"/>
</dbReference>
<name>A0AAN8U8M8_9MAGN</name>
<evidence type="ECO:0000256" key="3">
    <source>
        <dbReference type="ARBA" id="ARBA00022676"/>
    </source>
</evidence>
<dbReference type="InterPro" id="IPR012820">
    <property type="entry name" value="Sucrose_synthase_pln/cyn"/>
</dbReference>
<evidence type="ECO:0000256" key="4">
    <source>
        <dbReference type="ARBA" id="ARBA00022679"/>
    </source>
</evidence>
<dbReference type="Pfam" id="PF24861">
    <property type="entry name" value="SUS_N"/>
    <property type="match status" value="1"/>
</dbReference>
<feature type="domain" description="Sucrose synthase EPBD" evidence="10">
    <location>
        <begin position="161"/>
        <end position="248"/>
    </location>
</feature>
<evidence type="ECO:0000256" key="2">
    <source>
        <dbReference type="ARBA" id="ARBA00012540"/>
    </source>
</evidence>